<dbReference type="AlphaFoldDB" id="A0A0C3C5L5"/>
<dbReference type="PRINTS" id="PR00420">
    <property type="entry name" value="RNGMNOXGNASE"/>
</dbReference>
<evidence type="ECO:0000313" key="5">
    <source>
        <dbReference type="EMBL" id="KIM39554.1"/>
    </source>
</evidence>
<dbReference type="GO" id="GO:0044550">
    <property type="term" value="P:secondary metabolite biosynthetic process"/>
    <property type="evidence" value="ECO:0007669"/>
    <property type="project" value="TreeGrafter"/>
</dbReference>
<reference evidence="6" key="2">
    <citation type="submission" date="2015-01" db="EMBL/GenBank/DDBJ databases">
        <title>Evolutionary Origins and Diversification of the Mycorrhizal Mutualists.</title>
        <authorList>
            <consortium name="DOE Joint Genome Institute"/>
            <consortium name="Mycorrhizal Genomics Consortium"/>
            <person name="Kohler A."/>
            <person name="Kuo A."/>
            <person name="Nagy L.G."/>
            <person name="Floudas D."/>
            <person name="Copeland A."/>
            <person name="Barry K.W."/>
            <person name="Cichocki N."/>
            <person name="Veneault-Fourrey C."/>
            <person name="LaButti K."/>
            <person name="Lindquist E.A."/>
            <person name="Lipzen A."/>
            <person name="Lundell T."/>
            <person name="Morin E."/>
            <person name="Murat C."/>
            <person name="Riley R."/>
            <person name="Ohm R."/>
            <person name="Sun H."/>
            <person name="Tunlid A."/>
            <person name="Henrissat B."/>
            <person name="Grigoriev I.V."/>
            <person name="Hibbett D.S."/>
            <person name="Martin F."/>
        </authorList>
    </citation>
    <scope>NUCLEOTIDE SEQUENCE [LARGE SCALE GENOMIC DNA]</scope>
    <source>
        <strain evidence="6">h7</strain>
    </source>
</reference>
<dbReference type="HOGENOM" id="CLU_009665_6_3_1"/>
<keyword evidence="1" id="KW-0285">Flavoprotein</keyword>
<dbReference type="GO" id="GO:0071949">
    <property type="term" value="F:FAD binding"/>
    <property type="evidence" value="ECO:0007669"/>
    <property type="project" value="InterPro"/>
</dbReference>
<accession>A0A0C3C5L5</accession>
<dbReference type="Pfam" id="PF01494">
    <property type="entry name" value="FAD_binding_3"/>
    <property type="match status" value="2"/>
</dbReference>
<evidence type="ECO:0000256" key="3">
    <source>
        <dbReference type="ARBA" id="ARBA00023002"/>
    </source>
</evidence>
<evidence type="ECO:0000259" key="4">
    <source>
        <dbReference type="Pfam" id="PF01494"/>
    </source>
</evidence>
<protein>
    <recommendedName>
        <fullName evidence="4">FAD-binding domain-containing protein</fullName>
    </recommendedName>
</protein>
<keyword evidence="6" id="KW-1185">Reference proteome</keyword>
<dbReference type="SUPFAM" id="SSF54373">
    <property type="entry name" value="FAD-linked reductases, C-terminal domain"/>
    <property type="match status" value="1"/>
</dbReference>
<dbReference type="InterPro" id="IPR036188">
    <property type="entry name" value="FAD/NAD-bd_sf"/>
</dbReference>
<feature type="domain" description="FAD-binding" evidence="4">
    <location>
        <begin position="297"/>
        <end position="365"/>
    </location>
</feature>
<dbReference type="InterPro" id="IPR051104">
    <property type="entry name" value="FAD_monoxygenase"/>
</dbReference>
<dbReference type="EMBL" id="KN831785">
    <property type="protein sequence ID" value="KIM39554.1"/>
    <property type="molecule type" value="Genomic_DNA"/>
</dbReference>
<dbReference type="STRING" id="686832.A0A0C3C5L5"/>
<dbReference type="OrthoDB" id="417877at2759"/>
<gene>
    <name evidence="5" type="ORF">M413DRAFT_447035</name>
</gene>
<feature type="domain" description="FAD-binding" evidence="4">
    <location>
        <begin position="8"/>
        <end position="158"/>
    </location>
</feature>
<dbReference type="InterPro" id="IPR002938">
    <property type="entry name" value="FAD-bd"/>
</dbReference>
<keyword evidence="3" id="KW-0560">Oxidoreductase</keyword>
<keyword evidence="2" id="KW-0274">FAD</keyword>
<evidence type="ECO:0000256" key="1">
    <source>
        <dbReference type="ARBA" id="ARBA00022630"/>
    </source>
</evidence>
<dbReference type="Proteomes" id="UP000053424">
    <property type="component" value="Unassembled WGS sequence"/>
</dbReference>
<proteinExistence type="predicted"/>
<dbReference type="Gene3D" id="3.50.50.60">
    <property type="entry name" value="FAD/NAD(P)-binding domain"/>
    <property type="match status" value="1"/>
</dbReference>
<dbReference type="GO" id="GO:0016491">
    <property type="term" value="F:oxidoreductase activity"/>
    <property type="evidence" value="ECO:0007669"/>
    <property type="project" value="UniProtKB-KW"/>
</dbReference>
<dbReference type="SUPFAM" id="SSF51905">
    <property type="entry name" value="FAD/NAD(P)-binding domain"/>
    <property type="match status" value="1"/>
</dbReference>
<reference evidence="5 6" key="1">
    <citation type="submission" date="2014-04" db="EMBL/GenBank/DDBJ databases">
        <authorList>
            <consortium name="DOE Joint Genome Institute"/>
            <person name="Kuo A."/>
            <person name="Gay G."/>
            <person name="Dore J."/>
            <person name="Kohler A."/>
            <person name="Nagy L.G."/>
            <person name="Floudas D."/>
            <person name="Copeland A."/>
            <person name="Barry K.W."/>
            <person name="Cichocki N."/>
            <person name="Veneault-Fourrey C."/>
            <person name="LaButti K."/>
            <person name="Lindquist E.A."/>
            <person name="Lipzen A."/>
            <person name="Lundell T."/>
            <person name="Morin E."/>
            <person name="Murat C."/>
            <person name="Sun H."/>
            <person name="Tunlid A."/>
            <person name="Henrissat B."/>
            <person name="Grigoriev I.V."/>
            <person name="Hibbett D.S."/>
            <person name="Martin F."/>
            <person name="Nordberg H.P."/>
            <person name="Cantor M.N."/>
            <person name="Hua S.X."/>
        </authorList>
    </citation>
    <scope>NUCLEOTIDE SEQUENCE [LARGE SCALE GENOMIC DNA]</scope>
    <source>
        <strain evidence="6">h7</strain>
    </source>
</reference>
<sequence>MGSGTKFRVAICGAGVGGLTTAVALSQYPDIEVEIFESANKLAEIGAGIGLFPRPWEVIKKLHLEEDLLKATETKPTEGPVASFKRNLMTFHRPDFQNALLRRLPPSYRIHCSKRLQSYTQRQGGPISLLFEDGTKASCDILVGADGLKSAVRRSLLSEKAQWAQSENNWSEAADIAALIEPAWSGTNAYRALIPADRLRARDPHHRVFKQPTQYLGKNGYIIAYPIVRGKMINFVAFKSQHDLEKTKFNDPWVGPADSAEFLSLFKNWEPEVQALLDCVQKPLRWAIHTVKPLGSFVSGNVAILGDAAHAMTPHQGSGAGQAIEDAYILSTVLGHPSTTRATIARALSIYDHIRRPFAQKAQERSRLNGQYFTLNCKEINFDRVAEHELLPKLQVLGQVFTKNWEWAWTTSLGGSVQEATRLLESSS</sequence>
<dbReference type="PANTHER" id="PTHR46720">
    <property type="entry name" value="HYDROXYLASE, PUTATIVE (AFU_ORTHOLOGUE AFUA_3G01460)-RELATED"/>
    <property type="match status" value="1"/>
</dbReference>
<organism evidence="5 6">
    <name type="scientific">Hebeloma cylindrosporum</name>
    <dbReference type="NCBI Taxonomy" id="76867"/>
    <lineage>
        <taxon>Eukaryota</taxon>
        <taxon>Fungi</taxon>
        <taxon>Dikarya</taxon>
        <taxon>Basidiomycota</taxon>
        <taxon>Agaricomycotina</taxon>
        <taxon>Agaricomycetes</taxon>
        <taxon>Agaricomycetidae</taxon>
        <taxon>Agaricales</taxon>
        <taxon>Agaricineae</taxon>
        <taxon>Hymenogastraceae</taxon>
        <taxon>Hebeloma</taxon>
    </lineage>
</organism>
<dbReference type="PANTHER" id="PTHR46720:SF3">
    <property type="entry name" value="FAD-BINDING DOMAIN-CONTAINING PROTEIN-RELATED"/>
    <property type="match status" value="1"/>
</dbReference>
<name>A0A0C3C5L5_HEBCY</name>
<evidence type="ECO:0000256" key="2">
    <source>
        <dbReference type="ARBA" id="ARBA00022827"/>
    </source>
</evidence>
<evidence type="ECO:0000313" key="6">
    <source>
        <dbReference type="Proteomes" id="UP000053424"/>
    </source>
</evidence>